<dbReference type="Proteomes" id="UP000694660">
    <property type="component" value="Unassembled WGS sequence"/>
</dbReference>
<proteinExistence type="predicted"/>
<dbReference type="AlphaFoldDB" id="A0A944D588"/>
<protein>
    <submittedName>
        <fullName evidence="2">LON peptidase substrate-binding domain-containing protein</fullName>
    </submittedName>
</protein>
<dbReference type="SMART" id="SM00464">
    <property type="entry name" value="LON"/>
    <property type="match status" value="1"/>
</dbReference>
<dbReference type="InterPro" id="IPR003111">
    <property type="entry name" value="Lon_prtase_N"/>
</dbReference>
<comment type="caution">
    <text evidence="2">The sequence shown here is derived from an EMBL/GenBank/DDBJ whole genome shotgun (WGS) entry which is preliminary data.</text>
</comment>
<dbReference type="RefSeq" id="WP_214359849.1">
    <property type="nucleotide sequence ID" value="NZ_JAEKFT010000002.1"/>
</dbReference>
<dbReference type="EMBL" id="JAEKFT010000002">
    <property type="protein sequence ID" value="MBT0960095.1"/>
    <property type="molecule type" value="Genomic_DNA"/>
</dbReference>
<name>A0A944D588_DENI1</name>
<reference evidence="3" key="1">
    <citation type="journal article" date="2022" name="ISME J.">
        <title>Genetic and phylogenetic analysis of dissimilatory iodate-reducing bacteria identifies potential niches across the world's oceans.</title>
        <authorList>
            <person name="Reyes-Umana V."/>
            <person name="Henning Z."/>
            <person name="Lee K."/>
            <person name="Barnum T.P."/>
            <person name="Coates J.D."/>
        </authorList>
    </citation>
    <scope>NUCLEOTIDE SEQUENCE [LARGE SCALE GENOMIC DNA]</scope>
    <source>
        <strain evidence="3">IR12</strain>
    </source>
</reference>
<dbReference type="Gene3D" id="1.10.4060.10">
    <property type="entry name" value="BPP1347 like domain"/>
    <property type="match status" value="1"/>
</dbReference>
<dbReference type="PANTHER" id="PTHR46732">
    <property type="entry name" value="ATP-DEPENDENT PROTEASE LA (LON) DOMAIN PROTEIN"/>
    <property type="match status" value="1"/>
</dbReference>
<evidence type="ECO:0000313" key="3">
    <source>
        <dbReference type="Proteomes" id="UP000694660"/>
    </source>
</evidence>
<gene>
    <name evidence="2" type="ORF">I8J34_02810</name>
</gene>
<organism evidence="2 3">
    <name type="scientific">Denitromonas iodatirespirans</name>
    <dbReference type="NCBI Taxonomy" id="2795389"/>
    <lineage>
        <taxon>Bacteria</taxon>
        <taxon>Pseudomonadati</taxon>
        <taxon>Pseudomonadota</taxon>
        <taxon>Betaproteobacteria</taxon>
        <taxon>Rhodocyclales</taxon>
        <taxon>Zoogloeaceae</taxon>
        <taxon>Denitromonas</taxon>
    </lineage>
</organism>
<dbReference type="InterPro" id="IPR046336">
    <property type="entry name" value="Lon_prtase_N_sf"/>
</dbReference>
<accession>A0A944D588</accession>
<dbReference type="Pfam" id="PF02190">
    <property type="entry name" value="LON_substr_bdg"/>
    <property type="match status" value="1"/>
</dbReference>
<dbReference type="InterPro" id="IPR015947">
    <property type="entry name" value="PUA-like_sf"/>
</dbReference>
<dbReference type="PANTHER" id="PTHR46732:SF8">
    <property type="entry name" value="ATP-DEPENDENT PROTEASE LA (LON) DOMAIN PROTEIN"/>
    <property type="match status" value="1"/>
</dbReference>
<keyword evidence="3" id="KW-1185">Reference proteome</keyword>
<evidence type="ECO:0000259" key="1">
    <source>
        <dbReference type="PROSITE" id="PS51787"/>
    </source>
</evidence>
<evidence type="ECO:0000313" key="2">
    <source>
        <dbReference type="EMBL" id="MBT0960095.1"/>
    </source>
</evidence>
<dbReference type="PROSITE" id="PS51787">
    <property type="entry name" value="LON_N"/>
    <property type="match status" value="1"/>
</dbReference>
<dbReference type="SUPFAM" id="SSF88697">
    <property type="entry name" value="PUA domain-like"/>
    <property type="match status" value="1"/>
</dbReference>
<dbReference type="Gene3D" id="2.30.130.40">
    <property type="entry name" value="LON domain-like"/>
    <property type="match status" value="1"/>
</dbReference>
<sequence length="201" mass="22194">MSQIALLPLFPLNAVLFPGGLLPLRIFEPRYMDMIAECLRLKTTFGVCLIVAGSETGEAAVPHTVGTEARVLAADADSIDEVNIVVVGERRFRLRDHSVDGLQLLSGEVDWLPPIAPRPVPAAQANLIPLLERIVRDLGERIPAPHRFDDAEWVGARYAEVLPISLLARQKLLELDDVISRLEIIQQYLDQRDLLTPPGVA</sequence>
<feature type="domain" description="Lon N-terminal" evidence="1">
    <location>
        <begin position="4"/>
        <end position="193"/>
    </location>
</feature>